<keyword evidence="3" id="KW-0540">Nuclease</keyword>
<dbReference type="PANTHER" id="PTHR34139">
    <property type="entry name" value="UPF0331 PROTEIN MJ0127"/>
    <property type="match status" value="1"/>
</dbReference>
<evidence type="ECO:0000256" key="3">
    <source>
        <dbReference type="ARBA" id="ARBA00022722"/>
    </source>
</evidence>
<accession>A0ABR5SJ95</accession>
<evidence type="ECO:0008006" key="8">
    <source>
        <dbReference type="Google" id="ProtNLM"/>
    </source>
</evidence>
<dbReference type="Proteomes" id="UP000060487">
    <property type="component" value="Unassembled WGS sequence"/>
</dbReference>
<keyword evidence="4" id="KW-0547">Nucleotide-binding</keyword>
<dbReference type="EMBL" id="LNQR01000027">
    <property type="protein sequence ID" value="KWT91864.1"/>
    <property type="molecule type" value="Genomic_DNA"/>
</dbReference>
<evidence type="ECO:0000313" key="7">
    <source>
        <dbReference type="Proteomes" id="UP000060487"/>
    </source>
</evidence>
<name>A0ABR5SJ95_9BACT</name>
<dbReference type="InterPro" id="IPR008201">
    <property type="entry name" value="HepT-like"/>
</dbReference>
<evidence type="ECO:0000256" key="5">
    <source>
        <dbReference type="ARBA" id="ARBA00022801"/>
    </source>
</evidence>
<evidence type="ECO:0000256" key="2">
    <source>
        <dbReference type="ARBA" id="ARBA00022649"/>
    </source>
</evidence>
<keyword evidence="1" id="KW-0597">Phosphoprotein</keyword>
<dbReference type="PANTHER" id="PTHR34139:SF1">
    <property type="entry name" value="RNASE MJ1380-RELATED"/>
    <property type="match status" value="1"/>
</dbReference>
<keyword evidence="2" id="KW-1277">Toxin-antitoxin system</keyword>
<evidence type="ECO:0000256" key="4">
    <source>
        <dbReference type="ARBA" id="ARBA00022741"/>
    </source>
</evidence>
<comment type="caution">
    <text evidence="6">The sequence shown here is derived from an EMBL/GenBank/DDBJ whole genome shotgun (WGS) entry which is preliminary data.</text>
</comment>
<evidence type="ECO:0000256" key="1">
    <source>
        <dbReference type="ARBA" id="ARBA00022553"/>
    </source>
</evidence>
<proteinExistence type="predicted"/>
<organism evidence="6 7">
    <name type="scientific">Candidatus Magnetominusculus xianensis</name>
    <dbReference type="NCBI Taxonomy" id="1748249"/>
    <lineage>
        <taxon>Bacteria</taxon>
        <taxon>Pseudomonadati</taxon>
        <taxon>Nitrospirota</taxon>
        <taxon>Nitrospiria</taxon>
        <taxon>Nitrospirales</taxon>
        <taxon>Nitrospiraceae</taxon>
        <taxon>Candidatus Magnetominusculus</taxon>
    </lineage>
</organism>
<dbReference type="RefSeq" id="WP_085051196.1">
    <property type="nucleotide sequence ID" value="NZ_LNQR01000027.1"/>
</dbReference>
<sequence length="113" mass="13140">MYRDYRLYLEDILEAISRIKQYTRGRDYENFISDTKTQDAVVRNLEIIGEAAGRLPKSCLLAAPEIQWRKIVGIRNILTHEYFGVSFPIVWDIVQTKLGMLETTCRSLLDNAK</sequence>
<keyword evidence="7" id="KW-1185">Reference proteome</keyword>
<dbReference type="InterPro" id="IPR051813">
    <property type="entry name" value="HepT_RNase_toxin"/>
</dbReference>
<protein>
    <recommendedName>
        <fullName evidence="8">DUF86 domain-containing protein</fullName>
    </recommendedName>
</protein>
<gene>
    <name evidence="6" type="ORF">ASN18_0667</name>
</gene>
<evidence type="ECO:0000313" key="6">
    <source>
        <dbReference type="EMBL" id="KWT91864.1"/>
    </source>
</evidence>
<reference evidence="6 7" key="1">
    <citation type="submission" date="2015-11" db="EMBL/GenBank/DDBJ databases">
        <authorList>
            <person name="Lin W."/>
        </authorList>
    </citation>
    <scope>NUCLEOTIDE SEQUENCE [LARGE SCALE GENOMIC DNA]</scope>
    <source>
        <strain evidence="6 7">HCH-1</strain>
    </source>
</reference>
<keyword evidence="5" id="KW-0378">Hydrolase</keyword>
<dbReference type="Pfam" id="PF01934">
    <property type="entry name" value="HepT-like"/>
    <property type="match status" value="1"/>
</dbReference>